<evidence type="ECO:0000256" key="6">
    <source>
        <dbReference type="PIRSR" id="PIRSR000410-1"/>
    </source>
</evidence>
<dbReference type="EC" id="2.1.1.80" evidence="5"/>
<dbReference type="SUPFAM" id="SSF47757">
    <property type="entry name" value="Chemotaxis receptor methyltransferase CheR, N-terminal domain"/>
    <property type="match status" value="1"/>
</dbReference>
<feature type="binding site" evidence="6">
    <location>
        <begin position="215"/>
        <end position="216"/>
    </location>
    <ligand>
        <name>S-adenosyl-L-methionine</name>
        <dbReference type="ChEBI" id="CHEBI:59789"/>
    </ligand>
</feature>
<dbReference type="PROSITE" id="PS50123">
    <property type="entry name" value="CHER"/>
    <property type="match status" value="1"/>
</dbReference>
<feature type="binding site" evidence="6">
    <location>
        <position position="141"/>
    </location>
    <ligand>
        <name>S-adenosyl-L-methionine</name>
        <dbReference type="ChEBI" id="CHEBI:59789"/>
    </ligand>
</feature>
<dbReference type="InterPro" id="IPR029063">
    <property type="entry name" value="SAM-dependent_MTases_sf"/>
</dbReference>
<dbReference type="InterPro" id="IPR022641">
    <property type="entry name" value="CheR_N"/>
</dbReference>
<feature type="binding site" evidence="6">
    <location>
        <position position="77"/>
    </location>
    <ligand>
        <name>S-adenosyl-L-methionine</name>
        <dbReference type="ChEBI" id="CHEBI:59789"/>
    </ligand>
</feature>
<evidence type="ECO:0000256" key="5">
    <source>
        <dbReference type="PIRNR" id="PIRNR000410"/>
    </source>
</evidence>
<dbReference type="InterPro" id="IPR050903">
    <property type="entry name" value="Bact_Chemotaxis_MeTrfase"/>
</dbReference>
<organism evidence="8 9">
    <name type="scientific">Endobacter medicaginis</name>
    <dbReference type="NCBI Taxonomy" id="1181271"/>
    <lineage>
        <taxon>Bacteria</taxon>
        <taxon>Pseudomonadati</taxon>
        <taxon>Pseudomonadota</taxon>
        <taxon>Alphaproteobacteria</taxon>
        <taxon>Acetobacterales</taxon>
        <taxon>Acetobacteraceae</taxon>
        <taxon>Endobacter</taxon>
    </lineage>
</organism>
<evidence type="ECO:0000256" key="2">
    <source>
        <dbReference type="ARBA" id="ARBA00022603"/>
    </source>
</evidence>
<feature type="binding site" evidence="6">
    <location>
        <position position="73"/>
    </location>
    <ligand>
        <name>S-adenosyl-L-methionine</name>
        <dbReference type="ChEBI" id="CHEBI:59789"/>
    </ligand>
</feature>
<evidence type="ECO:0000256" key="3">
    <source>
        <dbReference type="ARBA" id="ARBA00022679"/>
    </source>
</evidence>
<dbReference type="Gene3D" id="3.40.50.150">
    <property type="entry name" value="Vaccinia Virus protein VP39"/>
    <property type="match status" value="1"/>
</dbReference>
<dbReference type="PRINTS" id="PR00996">
    <property type="entry name" value="CHERMTFRASE"/>
</dbReference>
<feature type="domain" description="CheR-type methyltransferase" evidence="7">
    <location>
        <begin position="1"/>
        <end position="272"/>
    </location>
</feature>
<dbReference type="Pfam" id="PF03705">
    <property type="entry name" value="CheR_N"/>
    <property type="match status" value="1"/>
</dbReference>
<comment type="catalytic activity">
    <reaction evidence="1 5">
        <text>L-glutamyl-[protein] + S-adenosyl-L-methionine = [protein]-L-glutamate 5-O-methyl ester + S-adenosyl-L-homocysteine</text>
        <dbReference type="Rhea" id="RHEA:24452"/>
        <dbReference type="Rhea" id="RHEA-COMP:10208"/>
        <dbReference type="Rhea" id="RHEA-COMP:10311"/>
        <dbReference type="ChEBI" id="CHEBI:29973"/>
        <dbReference type="ChEBI" id="CHEBI:57856"/>
        <dbReference type="ChEBI" id="CHEBI:59789"/>
        <dbReference type="ChEBI" id="CHEBI:82795"/>
        <dbReference type="EC" id="2.1.1.80"/>
    </reaction>
</comment>
<dbReference type="SMART" id="SM00138">
    <property type="entry name" value="MeTrc"/>
    <property type="match status" value="1"/>
</dbReference>
<keyword evidence="2 5" id="KW-0489">Methyltransferase</keyword>
<dbReference type="PANTHER" id="PTHR24422">
    <property type="entry name" value="CHEMOTAXIS PROTEIN METHYLTRANSFERASE"/>
    <property type="match status" value="1"/>
</dbReference>
<dbReference type="InterPro" id="IPR026024">
    <property type="entry name" value="Chemotaxis_MeTrfase_CheR"/>
</dbReference>
<name>A0A839UXA2_9PROT</name>
<feature type="binding site" evidence="6">
    <location>
        <begin position="198"/>
        <end position="199"/>
    </location>
    <ligand>
        <name>S-adenosyl-L-methionine</name>
        <dbReference type="ChEBI" id="CHEBI:59789"/>
    </ligand>
</feature>
<dbReference type="PIRSF" id="PIRSF000410">
    <property type="entry name" value="CheR"/>
    <property type="match status" value="1"/>
</dbReference>
<evidence type="ECO:0000313" key="9">
    <source>
        <dbReference type="Proteomes" id="UP000557688"/>
    </source>
</evidence>
<feature type="binding site" evidence="6">
    <location>
        <position position="71"/>
    </location>
    <ligand>
        <name>S-adenosyl-L-methionine</name>
        <dbReference type="ChEBI" id="CHEBI:59789"/>
    </ligand>
</feature>
<evidence type="ECO:0000256" key="1">
    <source>
        <dbReference type="ARBA" id="ARBA00001541"/>
    </source>
</evidence>
<dbReference type="PANTHER" id="PTHR24422:SF19">
    <property type="entry name" value="CHEMOTAXIS PROTEIN METHYLTRANSFERASE"/>
    <property type="match status" value="1"/>
</dbReference>
<reference evidence="8 9" key="1">
    <citation type="submission" date="2020-08" db="EMBL/GenBank/DDBJ databases">
        <title>Genomic Encyclopedia of Type Strains, Phase III (KMG-III): the genomes of soil and plant-associated and newly described type strains.</title>
        <authorList>
            <person name="Whitman W."/>
        </authorList>
    </citation>
    <scope>NUCLEOTIDE SEQUENCE [LARGE SCALE GENOMIC DNA]</scope>
    <source>
        <strain evidence="8 9">CECT 8088</strain>
    </source>
</reference>
<dbReference type="EMBL" id="JACHXV010000003">
    <property type="protein sequence ID" value="MBB3173003.1"/>
    <property type="molecule type" value="Genomic_DNA"/>
</dbReference>
<dbReference type="GO" id="GO:0008983">
    <property type="term" value="F:protein-glutamate O-methyltransferase activity"/>
    <property type="evidence" value="ECO:0007669"/>
    <property type="project" value="UniProtKB-EC"/>
</dbReference>
<dbReference type="InterPro" id="IPR036804">
    <property type="entry name" value="CheR_N_sf"/>
</dbReference>
<proteinExistence type="predicted"/>
<dbReference type="RefSeq" id="WP_246330029.1">
    <property type="nucleotide sequence ID" value="NZ_JABXXQ010000023.1"/>
</dbReference>
<dbReference type="GO" id="GO:0032259">
    <property type="term" value="P:methylation"/>
    <property type="evidence" value="ECO:0007669"/>
    <property type="project" value="UniProtKB-KW"/>
</dbReference>
<keyword evidence="4 5" id="KW-0949">S-adenosyl-L-methionine</keyword>
<dbReference type="Pfam" id="PF01739">
    <property type="entry name" value="CheR"/>
    <property type="match status" value="1"/>
</dbReference>
<dbReference type="AlphaFoldDB" id="A0A839UXA2"/>
<dbReference type="InterPro" id="IPR000780">
    <property type="entry name" value="CheR_MeTrfase"/>
</dbReference>
<evidence type="ECO:0000256" key="4">
    <source>
        <dbReference type="ARBA" id="ARBA00022691"/>
    </source>
</evidence>
<comment type="caution">
    <text evidence="8">The sequence shown here is derived from an EMBL/GenBank/DDBJ whole genome shotgun (WGS) entry which is preliminary data.</text>
</comment>
<dbReference type="InterPro" id="IPR022642">
    <property type="entry name" value="CheR_C"/>
</dbReference>
<dbReference type="Proteomes" id="UP000557688">
    <property type="component" value="Unassembled WGS sequence"/>
</dbReference>
<comment type="function">
    <text evidence="5">Methylation of the membrane-bound methyl-accepting chemotaxis proteins (MCP) to form gamma-glutamyl methyl ester residues in MCP.</text>
</comment>
<evidence type="ECO:0000313" key="8">
    <source>
        <dbReference type="EMBL" id="MBB3173003.1"/>
    </source>
</evidence>
<gene>
    <name evidence="8" type="ORF">FHR90_000821</name>
</gene>
<keyword evidence="9" id="KW-1185">Reference proteome</keyword>
<dbReference type="Gene3D" id="1.10.155.10">
    <property type="entry name" value="Chemotaxis receptor methyltransferase CheR, N-terminal domain"/>
    <property type="match status" value="1"/>
</dbReference>
<dbReference type="SUPFAM" id="SSF53335">
    <property type="entry name" value="S-adenosyl-L-methionine-dependent methyltransferases"/>
    <property type="match status" value="1"/>
</dbReference>
<evidence type="ECO:0000259" key="7">
    <source>
        <dbReference type="PROSITE" id="PS50123"/>
    </source>
</evidence>
<feature type="binding site" evidence="6">
    <location>
        <position position="115"/>
    </location>
    <ligand>
        <name>S-adenosyl-L-methionine</name>
        <dbReference type="ChEBI" id="CHEBI:59789"/>
    </ligand>
</feature>
<protein>
    <recommendedName>
        <fullName evidence="5">Chemotaxis protein methyltransferase</fullName>
        <ecNumber evidence="5">2.1.1.80</ecNumber>
    </recommendedName>
</protein>
<sequence>MTAADFAAIAELIYADSGIVLGENKVMLVYSRVAKRLRALRMTDFGTYCAFVRSPQGGEERGHLLNALTTNVTSFFREKHHFDHLATTILPPAIQAARRGARVRLWSSACSSGQEPYSIALTLLCLMPDAGSFDIRILATDIDNDILETARRGVYPRNLAGEIPPDLRRRGIVASNAGPDCFAMSDDVRALVAFRTLNLVRTWPMRARFQAIFCRNVMIYLDHETQSQIWARMVPLLSDDGALYIGHSERVCGPAAGLLHLDGITTYRPADHAPRRGQR</sequence>
<accession>A0A839UXA2</accession>
<keyword evidence="3 5" id="KW-0808">Transferase</keyword>